<reference evidence="2" key="1">
    <citation type="submission" date="2021-01" db="EMBL/GenBank/DDBJ databases">
        <authorList>
            <person name="Kaushik A."/>
        </authorList>
    </citation>
    <scope>NUCLEOTIDE SEQUENCE</scope>
    <source>
        <strain evidence="2">AG4-R118</strain>
    </source>
</reference>
<accession>A0A8H3BPK3</accession>
<dbReference type="Proteomes" id="UP000663888">
    <property type="component" value="Unassembled WGS sequence"/>
</dbReference>
<organism evidence="2 3">
    <name type="scientific">Rhizoctonia solani</name>
    <dbReference type="NCBI Taxonomy" id="456999"/>
    <lineage>
        <taxon>Eukaryota</taxon>
        <taxon>Fungi</taxon>
        <taxon>Dikarya</taxon>
        <taxon>Basidiomycota</taxon>
        <taxon>Agaricomycotina</taxon>
        <taxon>Agaricomycetes</taxon>
        <taxon>Cantharellales</taxon>
        <taxon>Ceratobasidiaceae</taxon>
        <taxon>Rhizoctonia</taxon>
    </lineage>
</organism>
<sequence length="235" mass="25998">MALRRASSMVSPSELSVPTSEEKNVQIIEKAAKPIVGLWRVGSRASWSDESEQNLKDSNIQLRTEKGAIDAHIVITSFARDDRPRIDVSTTTGPATIRMTRTENSRFDLHVESNSGNVTVYLPTDFHGVIMYRSRHLATFSRLAANLRGVTMTSAPIGCDGEVDCDNTMEVIYSDRPICCDEIPKDCDGIKINSPRGRIHFLVTGEHPPVLGGMWDHLKTAIGFGRTLPMVKCKN</sequence>
<dbReference type="InterPro" id="IPR055754">
    <property type="entry name" value="DUF7330"/>
</dbReference>
<evidence type="ECO:0000313" key="2">
    <source>
        <dbReference type="EMBL" id="CAE6463104.1"/>
    </source>
</evidence>
<proteinExistence type="predicted"/>
<evidence type="ECO:0000259" key="1">
    <source>
        <dbReference type="Pfam" id="PF24016"/>
    </source>
</evidence>
<name>A0A8H3BPK3_9AGAM</name>
<dbReference type="Pfam" id="PF24016">
    <property type="entry name" value="DUF7330"/>
    <property type="match status" value="1"/>
</dbReference>
<feature type="domain" description="DUF7330" evidence="1">
    <location>
        <begin position="50"/>
        <end position="136"/>
    </location>
</feature>
<dbReference type="AlphaFoldDB" id="A0A8H3BPK3"/>
<gene>
    <name evidence="2" type="ORF">RDB_LOCUS92525</name>
</gene>
<dbReference type="EMBL" id="CAJMWX010001053">
    <property type="protein sequence ID" value="CAE6463104.1"/>
    <property type="molecule type" value="Genomic_DNA"/>
</dbReference>
<protein>
    <recommendedName>
        <fullName evidence="1">DUF7330 domain-containing protein</fullName>
    </recommendedName>
</protein>
<comment type="caution">
    <text evidence="2">The sequence shown here is derived from an EMBL/GenBank/DDBJ whole genome shotgun (WGS) entry which is preliminary data.</text>
</comment>
<evidence type="ECO:0000313" key="3">
    <source>
        <dbReference type="Proteomes" id="UP000663888"/>
    </source>
</evidence>